<accession>A0AAV3PXW9</accession>
<evidence type="ECO:0000313" key="2">
    <source>
        <dbReference type="Proteomes" id="UP001454036"/>
    </source>
</evidence>
<keyword evidence="2" id="KW-1185">Reference proteome</keyword>
<sequence>MGQSLISYSAKQANRGEGRVLGARRTWVPYADQPPRKVLRSGPESGKLALDQELYHDMTHCQRLLRVPARGDLGKRRCERFHTWTRLKATRQFSK</sequence>
<protein>
    <submittedName>
        <fullName evidence="1">Uncharacterized protein</fullName>
    </submittedName>
</protein>
<comment type="caution">
    <text evidence="1">The sequence shown here is derived from an EMBL/GenBank/DDBJ whole genome shotgun (WGS) entry which is preliminary data.</text>
</comment>
<gene>
    <name evidence="1" type="ORF">LIER_38308</name>
</gene>
<organism evidence="1 2">
    <name type="scientific">Lithospermum erythrorhizon</name>
    <name type="common">Purple gromwell</name>
    <name type="synonym">Lithospermum officinale var. erythrorhizon</name>
    <dbReference type="NCBI Taxonomy" id="34254"/>
    <lineage>
        <taxon>Eukaryota</taxon>
        <taxon>Viridiplantae</taxon>
        <taxon>Streptophyta</taxon>
        <taxon>Embryophyta</taxon>
        <taxon>Tracheophyta</taxon>
        <taxon>Spermatophyta</taxon>
        <taxon>Magnoliopsida</taxon>
        <taxon>eudicotyledons</taxon>
        <taxon>Gunneridae</taxon>
        <taxon>Pentapetalae</taxon>
        <taxon>asterids</taxon>
        <taxon>lamiids</taxon>
        <taxon>Boraginales</taxon>
        <taxon>Boraginaceae</taxon>
        <taxon>Boraginoideae</taxon>
        <taxon>Lithospermeae</taxon>
        <taxon>Lithospermum</taxon>
    </lineage>
</organism>
<dbReference type="AlphaFoldDB" id="A0AAV3PXW9"/>
<evidence type="ECO:0000313" key="1">
    <source>
        <dbReference type="EMBL" id="GAA0156629.1"/>
    </source>
</evidence>
<dbReference type="EMBL" id="BAABME010019271">
    <property type="protein sequence ID" value="GAA0156629.1"/>
    <property type="molecule type" value="Genomic_DNA"/>
</dbReference>
<name>A0AAV3PXW9_LITER</name>
<proteinExistence type="predicted"/>
<dbReference type="Proteomes" id="UP001454036">
    <property type="component" value="Unassembled WGS sequence"/>
</dbReference>
<reference evidence="1 2" key="1">
    <citation type="submission" date="2024-01" db="EMBL/GenBank/DDBJ databases">
        <title>The complete chloroplast genome sequence of Lithospermum erythrorhizon: insights into the phylogenetic relationship among Boraginaceae species and the maternal lineages of purple gromwells.</title>
        <authorList>
            <person name="Okada T."/>
            <person name="Watanabe K."/>
        </authorList>
    </citation>
    <scope>NUCLEOTIDE SEQUENCE [LARGE SCALE GENOMIC DNA]</scope>
</reference>